<keyword evidence="1" id="KW-0238">DNA-binding</keyword>
<dbReference type="PANTHER" id="PTHR46797:SF1">
    <property type="entry name" value="METHYLPHOSPHONATE SYNTHASE"/>
    <property type="match status" value="1"/>
</dbReference>
<dbReference type="InterPro" id="IPR001387">
    <property type="entry name" value="Cro/C1-type_HTH"/>
</dbReference>
<comment type="caution">
    <text evidence="3">The sequence shown here is derived from an EMBL/GenBank/DDBJ whole genome shotgun (WGS) entry which is preliminary data.</text>
</comment>
<dbReference type="PANTHER" id="PTHR46797">
    <property type="entry name" value="HTH-TYPE TRANSCRIPTIONAL REGULATOR"/>
    <property type="match status" value="1"/>
</dbReference>
<dbReference type="InterPro" id="IPR010982">
    <property type="entry name" value="Lambda_DNA-bd_dom_sf"/>
</dbReference>
<evidence type="ECO:0000313" key="4">
    <source>
        <dbReference type="Proteomes" id="UP000317998"/>
    </source>
</evidence>
<dbReference type="EMBL" id="VFOM01000001">
    <property type="protein sequence ID" value="TQL48531.1"/>
    <property type="molecule type" value="Genomic_DNA"/>
</dbReference>
<dbReference type="Gene3D" id="1.10.260.40">
    <property type="entry name" value="lambda repressor-like DNA-binding domains"/>
    <property type="match status" value="1"/>
</dbReference>
<keyword evidence="4" id="KW-1185">Reference proteome</keyword>
<evidence type="ECO:0000256" key="1">
    <source>
        <dbReference type="ARBA" id="ARBA00023125"/>
    </source>
</evidence>
<dbReference type="GO" id="GO:0003700">
    <property type="term" value="F:DNA-binding transcription factor activity"/>
    <property type="evidence" value="ECO:0007669"/>
    <property type="project" value="TreeGrafter"/>
</dbReference>
<dbReference type="Pfam" id="PF13560">
    <property type="entry name" value="HTH_31"/>
    <property type="match status" value="1"/>
</dbReference>
<gene>
    <name evidence="3" type="ORF">FB562_1626</name>
</gene>
<accession>A0A542YKD4</accession>
<dbReference type="SMART" id="SM00530">
    <property type="entry name" value="HTH_XRE"/>
    <property type="match status" value="1"/>
</dbReference>
<dbReference type="AlphaFoldDB" id="A0A542YKD4"/>
<protein>
    <submittedName>
        <fullName evidence="3">Transcriptional regulator</fullName>
    </submittedName>
</protein>
<dbReference type="CDD" id="cd00093">
    <property type="entry name" value="HTH_XRE"/>
    <property type="match status" value="1"/>
</dbReference>
<dbReference type="GO" id="GO:0005829">
    <property type="term" value="C:cytosol"/>
    <property type="evidence" value="ECO:0007669"/>
    <property type="project" value="TreeGrafter"/>
</dbReference>
<dbReference type="RefSeq" id="WP_141880621.1">
    <property type="nucleotide sequence ID" value="NZ_VFOM01000001.1"/>
</dbReference>
<dbReference type="Proteomes" id="UP000317998">
    <property type="component" value="Unassembled WGS sequence"/>
</dbReference>
<dbReference type="PROSITE" id="PS50943">
    <property type="entry name" value="HTH_CROC1"/>
    <property type="match status" value="1"/>
</dbReference>
<feature type="domain" description="HTH cro/C1-type" evidence="2">
    <location>
        <begin position="11"/>
        <end position="65"/>
    </location>
</feature>
<proteinExistence type="predicted"/>
<evidence type="ECO:0000313" key="3">
    <source>
        <dbReference type="EMBL" id="TQL48531.1"/>
    </source>
</evidence>
<organism evidence="3 4">
    <name type="scientific">Homoserinimonas aerilata</name>
    <dbReference type="NCBI Taxonomy" id="1162970"/>
    <lineage>
        <taxon>Bacteria</taxon>
        <taxon>Bacillati</taxon>
        <taxon>Actinomycetota</taxon>
        <taxon>Actinomycetes</taxon>
        <taxon>Micrococcales</taxon>
        <taxon>Microbacteriaceae</taxon>
        <taxon>Homoserinimonas</taxon>
    </lineage>
</organism>
<dbReference type="InterPro" id="IPR050807">
    <property type="entry name" value="TransReg_Diox_bact_type"/>
</dbReference>
<evidence type="ECO:0000259" key="2">
    <source>
        <dbReference type="PROSITE" id="PS50943"/>
    </source>
</evidence>
<dbReference type="GO" id="GO:0003677">
    <property type="term" value="F:DNA binding"/>
    <property type="evidence" value="ECO:0007669"/>
    <property type="project" value="UniProtKB-KW"/>
</dbReference>
<dbReference type="OrthoDB" id="9810578at2"/>
<dbReference type="SUPFAM" id="SSF47413">
    <property type="entry name" value="lambda repressor-like DNA-binding domains"/>
    <property type="match status" value="1"/>
</dbReference>
<reference evidence="3 4" key="1">
    <citation type="submission" date="2019-06" db="EMBL/GenBank/DDBJ databases">
        <title>Sequencing the genomes of 1000 actinobacteria strains.</title>
        <authorList>
            <person name="Klenk H.-P."/>
        </authorList>
    </citation>
    <scope>NUCLEOTIDE SEQUENCE [LARGE SCALE GENOMIC DNA]</scope>
    <source>
        <strain evidence="3 4">DSM 26477</strain>
    </source>
</reference>
<name>A0A542YKD4_9MICO</name>
<sequence length="478" mass="52954">MTDLATLGQRIRHFRAGAGLTLDQLGAAVGIAGSQLSLMENGRREPRLSLLQSIAEALGVKVADLLSTEPPTARAALEIELDRLQGGAIYSALGLPSIRASRSMPDDTLSALVGLHRELARRAREAIATPEEARRANTELRHHMRDRNNYIPELEKLAEDTLRSVGHTTGALTHRSVALMARRIGFDLIHVDDLPHSTRSVTDLKNGRIYLPPASIPGGHGLRSMALQAMAHRLLEHHEPESYAEFLRQRLEINYFAAACLMPLQQSVDFLQAAKGDRNLAIEDFRDAFGVTHEAAALRFTNLATSHLDMTVHFMRVGDDGALYKGYENDGMRLPTDVTGSTEGQVVCRHWSARVAFTRTNRTTEFYQYTDTPTGTFWSSTQTGTGTQEDFSITFGVPFNDAKWFRGRDTRNREVSTCPDENCCRRPSGEIADRWAHKAWASARLHAHILSPLPSGTFPGVDDTELYDFLEAHSGDTD</sequence>